<sequence length="441" mass="47408">MKLFVAIAAAAKLIFSAPSINMVNAGESMSLYERLAIAADELPNAPDGEPSAEEVNFALAVMRATVAISDDALSRKLTCAKQLTKIMEIHSRATNPAQTHVSEEAWKLLYDELANEMRKMIHKFDAESNLAFARYIQIQQLRLELRERSSLETTRLAHSWLSPSVWHWTQPQPRLYERPLFMRPAEIAQEDALNGTIGIENSFVAHLARQEASIRGDSSPNMLDFLWPRPVNTSSAFFVPAGNKRKAQGPPAGSSSPATQSHSHTPGTVTLHLPASSVTLLTEVNAQQTTTHFDLPASAISSAAGSMVELPHIMVQLPDPSCFPPGLKMFLPELHVHLPVTLTTRPPSAWLRHSSGLIVPGKVTYLSGCGLKQGSSGVHLHYLPSEGSARRRPVVSGPSSTSLPNPFGGGVSSQSTTRAQADAGVSPPAGEAVTAVTSAST</sequence>
<dbReference type="AlphaFoldDB" id="A0A0P1BP33"/>
<keyword evidence="3" id="KW-1185">Reference proteome</keyword>
<evidence type="ECO:0000313" key="3">
    <source>
        <dbReference type="Proteomes" id="UP000054845"/>
    </source>
</evidence>
<reference evidence="2 3" key="1">
    <citation type="submission" date="2014-09" db="EMBL/GenBank/DDBJ databases">
        <authorList>
            <person name="Magalhaes I.L.F."/>
            <person name="Oliveira U."/>
            <person name="Santos F.R."/>
            <person name="Vidigal T.H.D.A."/>
            <person name="Brescovit A.D."/>
            <person name="Santos A.J."/>
        </authorList>
    </citation>
    <scope>NUCLEOTIDE SEQUENCE [LARGE SCALE GENOMIC DNA]</scope>
</reference>
<feature type="compositionally biased region" description="Polar residues" evidence="1">
    <location>
        <begin position="253"/>
        <end position="268"/>
    </location>
</feature>
<proteinExistence type="predicted"/>
<dbReference type="EMBL" id="CCYA01000254">
    <property type="protein sequence ID" value="CEH17419.1"/>
    <property type="molecule type" value="Genomic_DNA"/>
</dbReference>
<name>A0A0P1BP33_9BASI</name>
<feature type="region of interest" description="Disordered" evidence="1">
    <location>
        <begin position="241"/>
        <end position="269"/>
    </location>
</feature>
<evidence type="ECO:0000256" key="1">
    <source>
        <dbReference type="SAM" id="MobiDB-lite"/>
    </source>
</evidence>
<evidence type="ECO:0000313" key="2">
    <source>
        <dbReference type="EMBL" id="CEH17419.1"/>
    </source>
</evidence>
<feature type="region of interest" description="Disordered" evidence="1">
    <location>
        <begin position="387"/>
        <end position="441"/>
    </location>
</feature>
<accession>A0A0P1BP33</accession>
<dbReference type="Proteomes" id="UP000054845">
    <property type="component" value="Unassembled WGS sequence"/>
</dbReference>
<dbReference type="OrthoDB" id="10465544at2759"/>
<protein>
    <submittedName>
        <fullName evidence="2">Uncharacterized protein</fullName>
    </submittedName>
</protein>
<organism evidence="2 3">
    <name type="scientific">Ceraceosorus bombacis</name>
    <dbReference type="NCBI Taxonomy" id="401625"/>
    <lineage>
        <taxon>Eukaryota</taxon>
        <taxon>Fungi</taxon>
        <taxon>Dikarya</taxon>
        <taxon>Basidiomycota</taxon>
        <taxon>Ustilaginomycotina</taxon>
        <taxon>Exobasidiomycetes</taxon>
        <taxon>Ceraceosorales</taxon>
        <taxon>Ceraceosoraceae</taxon>
        <taxon>Ceraceosorus</taxon>
    </lineage>
</organism>